<comment type="catalytic activity">
    <reaction evidence="1 7">
        <text>dTDP-alpha-D-glucose = dTDP-4-dehydro-6-deoxy-alpha-D-glucose + H2O</text>
        <dbReference type="Rhea" id="RHEA:17221"/>
        <dbReference type="ChEBI" id="CHEBI:15377"/>
        <dbReference type="ChEBI" id="CHEBI:57477"/>
        <dbReference type="ChEBI" id="CHEBI:57649"/>
        <dbReference type="EC" id="4.2.1.46"/>
    </reaction>
</comment>
<dbReference type="InterPro" id="IPR005888">
    <property type="entry name" value="dTDP_Gluc_deHydtase"/>
</dbReference>
<sequence>MKLLVCGGAGFIGSNFIHHIMENYSHYEIVNFDKLTYAGNLDNLKDLEEKLEYKSRYTFIKGDICDYKLLAEVVKKYNITHLINFAAETHVDRSIAGDATEFMMSNAFGVLNLLNICRFFGLQKFVNVSTDEVYGSLKLDEDRRFTEETPIEPNLPYAAAKAGGDMMCRAYFNTHKIPVIVTHCSNNYGPYQYPEKLIPSSVFRLLKDQPILMHGNGLNIRDWIHVRDHCSALDLMLHKGLPGQIYNVGADNEHNNIEIAKMILNLMNKSEDMIQFVEDRPGNDLRYAIDASKLERLGWKPVYTREQFEVGMSETINWYLTHRDWVENLWQKHEDAYQINHAPTAAKKRAEENKKISI</sequence>
<dbReference type="NCBIfam" id="TIGR01181">
    <property type="entry name" value="dTDP_gluc_dehyt"/>
    <property type="match status" value="1"/>
</dbReference>
<dbReference type="GO" id="GO:0008460">
    <property type="term" value="F:dTDP-glucose 4,6-dehydratase activity"/>
    <property type="evidence" value="ECO:0007669"/>
    <property type="project" value="UniProtKB-EC"/>
</dbReference>
<evidence type="ECO:0000313" key="9">
    <source>
        <dbReference type="EMBL" id="PIT88034.1"/>
    </source>
</evidence>
<evidence type="ECO:0000259" key="8">
    <source>
        <dbReference type="Pfam" id="PF16363"/>
    </source>
</evidence>
<keyword evidence="6 7" id="KW-0456">Lyase</keyword>
<gene>
    <name evidence="9" type="primary">rfbB</name>
    <name evidence="9" type="ORF">COU29_04515</name>
</gene>
<comment type="caution">
    <text evidence="9">The sequence shown here is derived from an EMBL/GenBank/DDBJ whole genome shotgun (WGS) entry which is preliminary data.</text>
</comment>
<comment type="similarity">
    <text evidence="3 7">Belongs to the NAD(P)-dependent epimerase/dehydratase family. dTDP-glucose dehydratase subfamily.</text>
</comment>
<reference evidence="10" key="1">
    <citation type="submission" date="2017-09" db="EMBL/GenBank/DDBJ databases">
        <title>Depth-based differentiation of microbial function through sediment-hosted aquifers and enrichment of novel symbionts in the deep terrestrial subsurface.</title>
        <authorList>
            <person name="Probst A.J."/>
            <person name="Ladd B."/>
            <person name="Jarett J.K."/>
            <person name="Geller-Mcgrath D.E."/>
            <person name="Sieber C.M.K."/>
            <person name="Emerson J.B."/>
            <person name="Anantharaman K."/>
            <person name="Thomas B.C."/>
            <person name="Malmstrom R."/>
            <person name="Stieglmeier M."/>
            <person name="Klingl A."/>
            <person name="Woyke T."/>
            <person name="Ryan C.M."/>
            <person name="Banfield J.F."/>
        </authorList>
    </citation>
    <scope>NUCLEOTIDE SEQUENCE [LARGE SCALE GENOMIC DNA]</scope>
</reference>
<dbReference type="AlphaFoldDB" id="A0A2M6W5G7"/>
<name>A0A2M6W5G7_9BACT</name>
<dbReference type="PANTHER" id="PTHR43000">
    <property type="entry name" value="DTDP-D-GLUCOSE 4,6-DEHYDRATASE-RELATED"/>
    <property type="match status" value="1"/>
</dbReference>
<keyword evidence="5" id="KW-0520">NAD</keyword>
<organism evidence="9 10">
    <name type="scientific">Candidatus Magasanikbacteria bacterium CG10_big_fil_rev_8_21_14_0_10_36_32</name>
    <dbReference type="NCBI Taxonomy" id="1974646"/>
    <lineage>
        <taxon>Bacteria</taxon>
        <taxon>Candidatus Magasanikiibacteriota</taxon>
    </lineage>
</organism>
<evidence type="ECO:0000256" key="5">
    <source>
        <dbReference type="ARBA" id="ARBA00023027"/>
    </source>
</evidence>
<dbReference type="Gene3D" id="3.90.25.10">
    <property type="entry name" value="UDP-galactose 4-epimerase, domain 1"/>
    <property type="match status" value="1"/>
</dbReference>
<proteinExistence type="inferred from homology"/>
<dbReference type="Pfam" id="PF16363">
    <property type="entry name" value="GDP_Man_Dehyd"/>
    <property type="match status" value="1"/>
</dbReference>
<protein>
    <recommendedName>
        <fullName evidence="4 7">dTDP-glucose 4,6-dehydratase</fullName>
        <ecNumber evidence="4 7">4.2.1.46</ecNumber>
    </recommendedName>
</protein>
<comment type="cofactor">
    <cofactor evidence="2 7">
        <name>NAD(+)</name>
        <dbReference type="ChEBI" id="CHEBI:57540"/>
    </cofactor>
</comment>
<evidence type="ECO:0000256" key="2">
    <source>
        <dbReference type="ARBA" id="ARBA00001911"/>
    </source>
</evidence>
<evidence type="ECO:0000256" key="3">
    <source>
        <dbReference type="ARBA" id="ARBA00008178"/>
    </source>
</evidence>
<dbReference type="Gene3D" id="3.40.50.720">
    <property type="entry name" value="NAD(P)-binding Rossmann-like Domain"/>
    <property type="match status" value="1"/>
</dbReference>
<evidence type="ECO:0000256" key="1">
    <source>
        <dbReference type="ARBA" id="ARBA00001539"/>
    </source>
</evidence>
<evidence type="ECO:0000256" key="4">
    <source>
        <dbReference type="ARBA" id="ARBA00011990"/>
    </source>
</evidence>
<evidence type="ECO:0000256" key="7">
    <source>
        <dbReference type="RuleBase" id="RU004473"/>
    </source>
</evidence>
<evidence type="ECO:0000256" key="6">
    <source>
        <dbReference type="ARBA" id="ARBA00023239"/>
    </source>
</evidence>
<dbReference type="SUPFAM" id="SSF51735">
    <property type="entry name" value="NAD(P)-binding Rossmann-fold domains"/>
    <property type="match status" value="1"/>
</dbReference>
<accession>A0A2M6W5G7</accession>
<dbReference type="CDD" id="cd05246">
    <property type="entry name" value="dTDP_GD_SDR_e"/>
    <property type="match status" value="1"/>
</dbReference>
<dbReference type="GO" id="GO:0009225">
    <property type="term" value="P:nucleotide-sugar metabolic process"/>
    <property type="evidence" value="ECO:0007669"/>
    <property type="project" value="InterPro"/>
</dbReference>
<dbReference type="EC" id="4.2.1.46" evidence="4 7"/>
<dbReference type="EMBL" id="PFBV01000006">
    <property type="protein sequence ID" value="PIT88034.1"/>
    <property type="molecule type" value="Genomic_DNA"/>
</dbReference>
<dbReference type="InterPro" id="IPR036291">
    <property type="entry name" value="NAD(P)-bd_dom_sf"/>
</dbReference>
<dbReference type="InterPro" id="IPR016040">
    <property type="entry name" value="NAD(P)-bd_dom"/>
</dbReference>
<dbReference type="Proteomes" id="UP000231426">
    <property type="component" value="Unassembled WGS sequence"/>
</dbReference>
<evidence type="ECO:0000313" key="10">
    <source>
        <dbReference type="Proteomes" id="UP000231426"/>
    </source>
</evidence>
<feature type="domain" description="NAD(P)-binding" evidence="8">
    <location>
        <begin position="4"/>
        <end position="307"/>
    </location>
</feature>